<evidence type="ECO:0000256" key="2">
    <source>
        <dbReference type="ARBA" id="ARBA00022679"/>
    </source>
</evidence>
<dbReference type="AlphaFoldDB" id="A0A4P7SET8"/>
<dbReference type="KEGG" id="celz:E5225_02940"/>
<dbReference type="InterPro" id="IPR044843">
    <property type="entry name" value="Trans_IPPS_bact-type"/>
</dbReference>
<dbReference type="UniPathway" id="UPA00799"/>
<dbReference type="PROSITE" id="PS01045">
    <property type="entry name" value="SQUALEN_PHYTOEN_SYN_2"/>
    <property type="match status" value="1"/>
</dbReference>
<dbReference type="Pfam" id="PF00494">
    <property type="entry name" value="SQS_PSY"/>
    <property type="match status" value="1"/>
</dbReference>
<evidence type="ECO:0000256" key="1">
    <source>
        <dbReference type="ARBA" id="ARBA00004684"/>
    </source>
</evidence>
<dbReference type="EMBL" id="CP039291">
    <property type="protein sequence ID" value="QCB92659.1"/>
    <property type="molecule type" value="Genomic_DNA"/>
</dbReference>
<organism evidence="3 4">
    <name type="scientific">Cellulomonas shaoxiangyii</name>
    <dbReference type="NCBI Taxonomy" id="2566013"/>
    <lineage>
        <taxon>Bacteria</taxon>
        <taxon>Bacillati</taxon>
        <taxon>Actinomycetota</taxon>
        <taxon>Actinomycetes</taxon>
        <taxon>Micrococcales</taxon>
        <taxon>Cellulomonadaceae</taxon>
        <taxon>Cellulomonas</taxon>
    </lineage>
</organism>
<dbReference type="InterPro" id="IPR019845">
    <property type="entry name" value="Squalene/phytoene_synthase_CS"/>
</dbReference>
<protein>
    <submittedName>
        <fullName evidence="3">Squalene synthase</fullName>
    </submittedName>
</protein>
<dbReference type="SFLD" id="SFLDG01018">
    <property type="entry name" value="Squalene/Phytoene_Synthase_Lik"/>
    <property type="match status" value="1"/>
</dbReference>
<sequence length="317" mass="33554">MRTPHDGAAGARLYDATAARASAVVLRAYSTSFGVGTRLLGPRTRRDIEAVYALVRLADEVVDTYRGPDAGAELDELEAQTARALVSGYSTNVVVHAFAGTARRTGIGHAEVDPFFASMRADLTVRAHDRASYERYVYGSAEVVGLMCLRVFLDAERGPGDPPAEPTATAVAGARGLGAAFQKINFLRDLGADRGDLGRSYFPGVDPEHLTDADVRAVLDEVAQDLAVARAGLPELPARARVAVAATLALYERLLDRLADTPAQDLEGRRVRVPGREKAVVVGGVVGRAVAGAAVRRGRPVVSRVTTAVRSAAGWRA</sequence>
<dbReference type="SFLD" id="SFLDS00005">
    <property type="entry name" value="Isoprenoid_Synthase_Type_I"/>
    <property type="match status" value="1"/>
</dbReference>
<evidence type="ECO:0000313" key="3">
    <source>
        <dbReference type="EMBL" id="QCB92659.1"/>
    </source>
</evidence>
<evidence type="ECO:0000313" key="4">
    <source>
        <dbReference type="Proteomes" id="UP000296469"/>
    </source>
</evidence>
<dbReference type="Proteomes" id="UP000296469">
    <property type="component" value="Chromosome"/>
</dbReference>
<dbReference type="OrthoDB" id="9807580at2"/>
<reference evidence="3 4" key="1">
    <citation type="submission" date="2019-04" db="EMBL/GenBank/DDBJ databases">
        <title>Isolation and identification of Cellulomonas shaoxiangyii sp. Nov. isolated from feces of the Tibetan antelopes (Pantholops hodgsonii) in the Qinghai-Tibet plateau of China.</title>
        <authorList>
            <person name="Tian Z."/>
        </authorList>
    </citation>
    <scope>NUCLEOTIDE SEQUENCE [LARGE SCALE GENOMIC DNA]</scope>
    <source>
        <strain evidence="3 4">Z28</strain>
    </source>
</reference>
<dbReference type="SFLD" id="SFLDG01212">
    <property type="entry name" value="Phytoene_synthase_like"/>
    <property type="match status" value="1"/>
</dbReference>
<dbReference type="Gene3D" id="1.10.600.10">
    <property type="entry name" value="Farnesyl Diphosphate Synthase"/>
    <property type="match status" value="1"/>
</dbReference>
<dbReference type="RefSeq" id="WP_135972988.1">
    <property type="nucleotide sequence ID" value="NZ_CP039291.1"/>
</dbReference>
<name>A0A4P7SET8_9CELL</name>
<dbReference type="GO" id="GO:0004311">
    <property type="term" value="F:geranylgeranyl diphosphate synthase activity"/>
    <property type="evidence" value="ECO:0007669"/>
    <property type="project" value="InterPro"/>
</dbReference>
<dbReference type="SUPFAM" id="SSF48576">
    <property type="entry name" value="Terpenoid synthases"/>
    <property type="match status" value="1"/>
</dbReference>
<dbReference type="InterPro" id="IPR008949">
    <property type="entry name" value="Isoprenoid_synthase_dom_sf"/>
</dbReference>
<gene>
    <name evidence="3" type="ORF">E5225_02940</name>
</gene>
<dbReference type="PANTHER" id="PTHR31480">
    <property type="entry name" value="BIFUNCTIONAL LYCOPENE CYCLASE/PHYTOENE SYNTHASE"/>
    <property type="match status" value="1"/>
</dbReference>
<comment type="pathway">
    <text evidence="1">Carotenoid biosynthesis; phytoene biosynthesis.</text>
</comment>
<accession>A0A4P7SET8</accession>
<keyword evidence="2" id="KW-0808">Transferase</keyword>
<dbReference type="InterPro" id="IPR002060">
    <property type="entry name" value="Squ/phyt_synthse"/>
</dbReference>
<proteinExistence type="predicted"/>
<keyword evidence="4" id="KW-1185">Reference proteome</keyword>
<dbReference type="GO" id="GO:0008299">
    <property type="term" value="P:isoprenoid biosynthetic process"/>
    <property type="evidence" value="ECO:0007669"/>
    <property type="project" value="UniProtKB-ARBA"/>
</dbReference>